<gene>
    <name evidence="1" type="ORF">ND68_12845</name>
</gene>
<reference evidence="1" key="1">
    <citation type="submission" date="2018-07" db="EMBL/GenBank/DDBJ databases">
        <authorList>
            <consortium name="PulseNet: The National Subtyping Network for Foodborne Disease Surveillance"/>
            <person name="Tarr C.L."/>
            <person name="Trees E."/>
            <person name="Katz L.S."/>
            <person name="Carleton-Romer H.A."/>
            <person name="Stroika S."/>
            <person name="Kucerova Z."/>
            <person name="Roache K.F."/>
            <person name="Sabol A.L."/>
            <person name="Besser J."/>
            <person name="Gerner-Smidt P."/>
        </authorList>
    </citation>
    <scope>NUCLEOTIDE SEQUENCE [LARGE SCALE GENOMIC DNA]</scope>
    <source>
        <strain evidence="1">2012K-0227</strain>
    </source>
</reference>
<protein>
    <submittedName>
        <fullName evidence="1">Uncharacterized protein</fullName>
    </submittedName>
</protein>
<sequence length="106" mass="11572">MCDKHITRIPAVLLDAMKHADAEQARHLFDDSEFCGYALSYGLTTTGHLLEDAGATTDFSPDELQAMGKAIALSADLITGMFAVVDAYRYRQLRGELPFDGGCKND</sequence>
<comment type="caution">
    <text evidence="1">The sequence shown here is derived from an EMBL/GenBank/DDBJ whole genome shotgun (WGS) entry which is preliminary data.</text>
</comment>
<dbReference type="AlphaFoldDB" id="A0A5U2RM42"/>
<dbReference type="EMBL" id="AAGKWS010000005">
    <property type="protein sequence ID" value="EBP1763264.1"/>
    <property type="molecule type" value="Genomic_DNA"/>
</dbReference>
<accession>A0A5U2RM42</accession>
<name>A0A5U2RM42_SALER</name>
<dbReference type="Proteomes" id="UP000839924">
    <property type="component" value="Unassembled WGS sequence"/>
</dbReference>
<organism evidence="1">
    <name type="scientific">Salmonella enterica</name>
    <name type="common">Salmonella choleraesuis</name>
    <dbReference type="NCBI Taxonomy" id="28901"/>
    <lineage>
        <taxon>Bacteria</taxon>
        <taxon>Pseudomonadati</taxon>
        <taxon>Pseudomonadota</taxon>
        <taxon>Gammaproteobacteria</taxon>
        <taxon>Enterobacterales</taxon>
        <taxon>Enterobacteriaceae</taxon>
        <taxon>Salmonella</taxon>
    </lineage>
</organism>
<proteinExistence type="predicted"/>
<evidence type="ECO:0000313" key="1">
    <source>
        <dbReference type="EMBL" id="EBP1763264.1"/>
    </source>
</evidence>